<dbReference type="KEGG" id="tbg:TbgDal_VI3950"/>
<dbReference type="AlphaFoldDB" id="C9ZR87"/>
<accession>C9ZR87</accession>
<dbReference type="VEuPathDB" id="TriTrypDB:Tbg972.6.3950"/>
<dbReference type="GeneID" id="23862055"/>
<dbReference type="OrthoDB" id="276720at2759"/>
<evidence type="ECO:0000313" key="1">
    <source>
        <dbReference type="EMBL" id="CBH11917.1"/>
    </source>
</evidence>
<protein>
    <submittedName>
        <fullName evidence="1">Uncharacterized protein</fullName>
    </submittedName>
</protein>
<dbReference type="Proteomes" id="UP000002316">
    <property type="component" value="Chromosome 6"/>
</dbReference>
<dbReference type="RefSeq" id="XP_011774202.1">
    <property type="nucleotide sequence ID" value="XM_011775900.1"/>
</dbReference>
<reference evidence="2" key="1">
    <citation type="journal article" date="2010" name="PLoS Negl. Trop. Dis.">
        <title>The genome sequence of Trypanosoma brucei gambiense, causative agent of chronic human african trypanosomiasis.</title>
        <authorList>
            <person name="Jackson A.P."/>
            <person name="Sanders M."/>
            <person name="Berry A."/>
            <person name="McQuillan J."/>
            <person name="Aslett M.A."/>
            <person name="Quail M.A."/>
            <person name="Chukualim B."/>
            <person name="Capewell P."/>
            <person name="MacLeod A."/>
            <person name="Melville S.E."/>
            <person name="Gibson W."/>
            <person name="Barry J.D."/>
            <person name="Berriman M."/>
            <person name="Hertz-Fowler C."/>
        </authorList>
    </citation>
    <scope>NUCLEOTIDE SEQUENCE [LARGE SCALE GENOMIC DNA]</scope>
    <source>
        <strain evidence="2">MHOM/CI/86/DAL972</strain>
    </source>
</reference>
<evidence type="ECO:0000313" key="2">
    <source>
        <dbReference type="Proteomes" id="UP000002316"/>
    </source>
</evidence>
<organism evidence="1 2">
    <name type="scientific">Trypanosoma brucei gambiense (strain MHOM/CI/86/DAL972)</name>
    <dbReference type="NCBI Taxonomy" id="679716"/>
    <lineage>
        <taxon>Eukaryota</taxon>
        <taxon>Discoba</taxon>
        <taxon>Euglenozoa</taxon>
        <taxon>Kinetoplastea</taxon>
        <taxon>Metakinetoplastina</taxon>
        <taxon>Trypanosomatida</taxon>
        <taxon>Trypanosomatidae</taxon>
        <taxon>Trypanosoma</taxon>
    </lineage>
</organism>
<dbReference type="EMBL" id="FN554969">
    <property type="protein sequence ID" value="CBH11917.1"/>
    <property type="molecule type" value="Genomic_DNA"/>
</dbReference>
<name>C9ZR87_TRYB9</name>
<gene>
    <name evidence="1" type="ORF">TbgDal_VI3950</name>
</gene>
<proteinExistence type="predicted"/>
<sequence length="440" mass="47990">MPVNGKKGRSKEKEVKKSWVVKRYSKTPSLVVRWNQRAERLFFLVLFFVLCCSNVAVSFSPLSVSISLFHLSTLLYREMSTVFPLLRALGKVSHFTEVQTRAVGKAQQILFGSVGSNAQKCTTSHGEVAALRCRYRVCDAFEVPMSFIGSCQEHGDNMILAHVPGLPGAFPVSTEELHRHKSFFLIDNSRDDWGSATVNNADDMQLSECVQLSLLCVMEALETEGGGASILDKLLSLVRRRAASLRGSELLLATGSRINEGGLELSFPYHCGNSHASKRYFDISQEACTLFGPHVKHGTKMLCRYGTAVVVGVAPEESLGCPVPFWNPLGAPAACLAPVFSGCPAIPVGEVKLEYNGPTTSSSLLDAEDASRYLNPTVDGRFDVSSWLNEGLFGVKVGQPVEDGCVAHGVCYDLNLCEFVLFVRELSSGEVRPSSHCLLK</sequence>